<dbReference type="EMBL" id="BK059106">
    <property type="protein sequence ID" value="DAE31270.1"/>
    <property type="molecule type" value="Genomic_DNA"/>
</dbReference>
<organism evidence="2">
    <name type="scientific">virus sp. ctHG14</name>
    <dbReference type="NCBI Taxonomy" id="2827626"/>
    <lineage>
        <taxon>Viruses</taxon>
    </lineage>
</organism>
<accession>A0A8S5RIQ2</accession>
<name>A0A8S5RIQ2_9VIRU</name>
<protein>
    <submittedName>
        <fullName evidence="2">Uncharacterized protein</fullName>
    </submittedName>
</protein>
<reference evidence="2" key="1">
    <citation type="journal article" date="2021" name="Proc. Natl. Acad. Sci. U.S.A.">
        <title>A Catalog of Tens of Thousands of Viruses from Human Metagenomes Reveals Hidden Associations with Chronic Diseases.</title>
        <authorList>
            <person name="Tisza M.J."/>
            <person name="Buck C.B."/>
        </authorList>
    </citation>
    <scope>NUCLEOTIDE SEQUENCE</scope>
    <source>
        <strain evidence="2">CtHG14</strain>
    </source>
</reference>
<evidence type="ECO:0000256" key="1">
    <source>
        <dbReference type="SAM" id="MobiDB-lite"/>
    </source>
</evidence>
<sequence>MINQKNDLNMITRKLETELLTFHFDDLEISEITTKTSWMKLHINVLFIKDNVQITKVLYKDYETGLWYYIKNDGMIISHKDTFNHTIKNLVDEMIYDCHIEIEETEATEEAAEAEETKGKETEESTASEETYSAETAGSAKRKTDNQTYNSMCYNCKKFLNGCRGEKNKIYSGCVYKEKMEVRNNG</sequence>
<evidence type="ECO:0000313" key="2">
    <source>
        <dbReference type="EMBL" id="DAE31270.1"/>
    </source>
</evidence>
<proteinExistence type="predicted"/>
<feature type="compositionally biased region" description="Low complexity" evidence="1">
    <location>
        <begin position="128"/>
        <end position="139"/>
    </location>
</feature>
<feature type="region of interest" description="Disordered" evidence="1">
    <location>
        <begin position="106"/>
        <end position="141"/>
    </location>
</feature>